<keyword evidence="3" id="KW-1185">Reference proteome</keyword>
<dbReference type="SUPFAM" id="SSF55895">
    <property type="entry name" value="Ribonuclease Rh-like"/>
    <property type="match status" value="1"/>
</dbReference>
<feature type="compositionally biased region" description="Basic and acidic residues" evidence="1">
    <location>
        <begin position="25"/>
        <end position="37"/>
    </location>
</feature>
<evidence type="ECO:0000256" key="1">
    <source>
        <dbReference type="SAM" id="MobiDB-lite"/>
    </source>
</evidence>
<name>A0A9Q0F6X8_9ROSI</name>
<dbReference type="AlphaFoldDB" id="A0A9Q0F6X8"/>
<feature type="compositionally biased region" description="Basic and acidic residues" evidence="1">
    <location>
        <begin position="1"/>
        <end position="12"/>
    </location>
</feature>
<evidence type="ECO:0000313" key="3">
    <source>
        <dbReference type="Proteomes" id="UP001141552"/>
    </source>
</evidence>
<dbReference type="GO" id="GO:0003723">
    <property type="term" value="F:RNA binding"/>
    <property type="evidence" value="ECO:0007669"/>
    <property type="project" value="InterPro"/>
</dbReference>
<proteinExistence type="predicted"/>
<dbReference type="InterPro" id="IPR033130">
    <property type="entry name" value="RNase_T2_His_AS_2"/>
</dbReference>
<dbReference type="GO" id="GO:0033897">
    <property type="term" value="F:ribonuclease T2 activity"/>
    <property type="evidence" value="ECO:0007669"/>
    <property type="project" value="InterPro"/>
</dbReference>
<dbReference type="OrthoDB" id="10597396at2759"/>
<dbReference type="PROSITE" id="PS00531">
    <property type="entry name" value="RNASE_T2_2"/>
    <property type="match status" value="1"/>
</dbReference>
<evidence type="ECO:0000313" key="2">
    <source>
        <dbReference type="EMBL" id="KAJ4826058.1"/>
    </source>
</evidence>
<sequence length="155" mass="17652">MASAVGRKDMVRKNIATGKHLKRRNQIDRKEEPSSSRVEAELDVTITTIEIFGVKIEKNPPQSKLDELGVTTLSKQFWRHEWDRHGKCTGISPSDQDKREIGQVDWREELNSSPVEAKSDVATTTTEIFGVKIEMNPPRSKLDEFELTTLSNHHV</sequence>
<dbReference type="Proteomes" id="UP001141552">
    <property type="component" value="Unassembled WGS sequence"/>
</dbReference>
<dbReference type="InterPro" id="IPR036430">
    <property type="entry name" value="RNase_T2-like_sf"/>
</dbReference>
<feature type="region of interest" description="Disordered" evidence="1">
    <location>
        <begin position="1"/>
        <end position="37"/>
    </location>
</feature>
<dbReference type="EMBL" id="JAKUCV010006750">
    <property type="protein sequence ID" value="KAJ4826058.1"/>
    <property type="molecule type" value="Genomic_DNA"/>
</dbReference>
<comment type="caution">
    <text evidence="2">The sequence shown here is derived from an EMBL/GenBank/DDBJ whole genome shotgun (WGS) entry which is preliminary data.</text>
</comment>
<accession>A0A9Q0F6X8</accession>
<protein>
    <submittedName>
        <fullName evidence="2">Uncharacterized protein</fullName>
    </submittedName>
</protein>
<gene>
    <name evidence="2" type="ORF">Tsubulata_000715</name>
</gene>
<reference evidence="2" key="1">
    <citation type="submission" date="2022-02" db="EMBL/GenBank/DDBJ databases">
        <authorList>
            <person name="Henning P.M."/>
            <person name="McCubbin A.G."/>
            <person name="Shore J.S."/>
        </authorList>
    </citation>
    <scope>NUCLEOTIDE SEQUENCE</scope>
    <source>
        <strain evidence="2">F60SS</strain>
        <tissue evidence="2">Leaves</tissue>
    </source>
</reference>
<organism evidence="2 3">
    <name type="scientific">Turnera subulata</name>
    <dbReference type="NCBI Taxonomy" id="218843"/>
    <lineage>
        <taxon>Eukaryota</taxon>
        <taxon>Viridiplantae</taxon>
        <taxon>Streptophyta</taxon>
        <taxon>Embryophyta</taxon>
        <taxon>Tracheophyta</taxon>
        <taxon>Spermatophyta</taxon>
        <taxon>Magnoliopsida</taxon>
        <taxon>eudicotyledons</taxon>
        <taxon>Gunneridae</taxon>
        <taxon>Pentapetalae</taxon>
        <taxon>rosids</taxon>
        <taxon>fabids</taxon>
        <taxon>Malpighiales</taxon>
        <taxon>Passifloraceae</taxon>
        <taxon>Turnera</taxon>
    </lineage>
</organism>
<reference evidence="2" key="2">
    <citation type="journal article" date="2023" name="Plants (Basel)">
        <title>Annotation of the Turnera subulata (Passifloraceae) Draft Genome Reveals the S-Locus Evolved after the Divergence of Turneroideae from Passifloroideae in a Stepwise Manner.</title>
        <authorList>
            <person name="Henning P.M."/>
            <person name="Roalson E.H."/>
            <person name="Mir W."/>
            <person name="McCubbin A.G."/>
            <person name="Shore J.S."/>
        </authorList>
    </citation>
    <scope>NUCLEOTIDE SEQUENCE</scope>
    <source>
        <strain evidence="2">F60SS</strain>
    </source>
</reference>